<dbReference type="CDD" id="cd16927">
    <property type="entry name" value="HATPase_Hsp90-like"/>
    <property type="match status" value="1"/>
</dbReference>
<evidence type="ECO:0000256" key="5">
    <source>
        <dbReference type="ARBA" id="ARBA00022840"/>
    </source>
</evidence>
<dbReference type="InterPro" id="IPR001404">
    <property type="entry name" value="Hsp90_fam"/>
</dbReference>
<keyword evidence="6 8" id="KW-0346">Stress response</keyword>
<dbReference type="PANTHER" id="PTHR11528">
    <property type="entry name" value="HEAT SHOCK PROTEIN 90 FAMILY MEMBER"/>
    <property type="match status" value="1"/>
</dbReference>
<dbReference type="GO" id="GO:0005524">
    <property type="term" value="F:ATP binding"/>
    <property type="evidence" value="ECO:0007669"/>
    <property type="project" value="UniProtKB-UniRule"/>
</dbReference>
<dbReference type="InterPro" id="IPR036890">
    <property type="entry name" value="HATPase_C_sf"/>
</dbReference>
<dbReference type="GO" id="GO:0005737">
    <property type="term" value="C:cytoplasm"/>
    <property type="evidence" value="ECO:0007669"/>
    <property type="project" value="UniProtKB-SubCell"/>
</dbReference>
<comment type="caution">
    <text evidence="11">The sequence shown here is derived from an EMBL/GenBank/DDBJ whole genome shotgun (WGS) entry which is preliminary data.</text>
</comment>
<dbReference type="Gene3D" id="3.30.565.10">
    <property type="entry name" value="Histidine kinase-like ATPase, C-terminal domain"/>
    <property type="match status" value="1"/>
</dbReference>
<dbReference type="HAMAP" id="MF_00505">
    <property type="entry name" value="HSP90"/>
    <property type="match status" value="1"/>
</dbReference>
<dbReference type="AlphaFoldDB" id="A0A194AG68"/>
<keyword evidence="3 8" id="KW-0963">Cytoplasm</keyword>
<dbReference type="Proteomes" id="UP000095200">
    <property type="component" value="Unassembled WGS sequence"/>
</dbReference>
<gene>
    <name evidence="8" type="primary">htpG</name>
    <name evidence="11" type="ORF">DPF_0903</name>
</gene>
<feature type="binding site" evidence="9">
    <location>
        <position position="81"/>
    </location>
    <ligand>
        <name>ATP</name>
        <dbReference type="ChEBI" id="CHEBI:30616"/>
    </ligand>
</feature>
<dbReference type="InterPro" id="IPR003594">
    <property type="entry name" value="HATPase_dom"/>
</dbReference>
<evidence type="ECO:0000256" key="3">
    <source>
        <dbReference type="ARBA" id="ARBA00022490"/>
    </source>
</evidence>
<dbReference type="InterPro" id="IPR020575">
    <property type="entry name" value="Hsp90_N"/>
</dbReference>
<proteinExistence type="inferred from homology"/>
<dbReference type="SUPFAM" id="SSF54211">
    <property type="entry name" value="Ribosomal protein S5 domain 2-like"/>
    <property type="match status" value="1"/>
</dbReference>
<name>A0A194AG68_9BACT</name>
<evidence type="ECO:0000259" key="10">
    <source>
        <dbReference type="SMART" id="SM00387"/>
    </source>
</evidence>
<feature type="binding site" evidence="9">
    <location>
        <position position="328"/>
    </location>
    <ligand>
        <name>ATP</name>
        <dbReference type="ChEBI" id="CHEBI:30616"/>
    </ligand>
</feature>
<feature type="binding site" evidence="9">
    <location>
        <position position="35"/>
    </location>
    <ligand>
        <name>ATP</name>
        <dbReference type="ChEBI" id="CHEBI:30616"/>
    </ligand>
</feature>
<dbReference type="PIRSF" id="PIRSF002583">
    <property type="entry name" value="Hsp90"/>
    <property type="match status" value="1"/>
</dbReference>
<evidence type="ECO:0000256" key="9">
    <source>
        <dbReference type="PIRSR" id="PIRSR002583-1"/>
    </source>
</evidence>
<dbReference type="GO" id="GO:0140662">
    <property type="term" value="F:ATP-dependent protein folding chaperone"/>
    <property type="evidence" value="ECO:0007669"/>
    <property type="project" value="InterPro"/>
</dbReference>
<keyword evidence="4 8" id="KW-0547">Nucleotide-binding</keyword>
<feature type="domain" description="Histidine kinase/HSP90-like ATPase" evidence="10">
    <location>
        <begin position="28"/>
        <end position="188"/>
    </location>
</feature>
<feature type="region of interest" description="A; substrate-binding" evidence="8">
    <location>
        <begin position="1"/>
        <end position="328"/>
    </location>
</feature>
<reference evidence="12" key="1">
    <citation type="submission" date="2016-06" db="EMBL/GenBank/DDBJ databases">
        <title>Draft genome sequence of Desulfoplanes formicivorans strain Pf12B.</title>
        <authorList>
            <person name="Watanabe M."/>
            <person name="Kojima H."/>
            <person name="Fukui M."/>
        </authorList>
    </citation>
    <scope>NUCLEOTIDE SEQUENCE [LARGE SCALE GENOMIC DNA]</scope>
    <source>
        <strain evidence="12">Pf12B</strain>
    </source>
</reference>
<dbReference type="FunFam" id="3.30.565.10:FF:000009">
    <property type="entry name" value="Molecular chaperone HtpG"/>
    <property type="match status" value="1"/>
</dbReference>
<dbReference type="RefSeq" id="WP_069857683.1">
    <property type="nucleotide sequence ID" value="NZ_BDFE01000009.1"/>
</dbReference>
<dbReference type="Pfam" id="PF13589">
    <property type="entry name" value="HATPase_c_3"/>
    <property type="match status" value="1"/>
</dbReference>
<dbReference type="InterPro" id="IPR037196">
    <property type="entry name" value="HSP90_C"/>
</dbReference>
<keyword evidence="12" id="KW-1185">Reference proteome</keyword>
<dbReference type="STRING" id="1592317.DPF_0903"/>
<feature type="binding site" evidence="9">
    <location>
        <position position="39"/>
    </location>
    <ligand>
        <name>ATP</name>
        <dbReference type="ChEBI" id="CHEBI:30616"/>
    </ligand>
</feature>
<evidence type="ECO:0000256" key="1">
    <source>
        <dbReference type="ARBA" id="ARBA00004496"/>
    </source>
</evidence>
<dbReference type="InterPro" id="IPR019805">
    <property type="entry name" value="Heat_shock_protein_90_CS"/>
</dbReference>
<organism evidence="11 12">
    <name type="scientific">Desulfoplanes formicivorans</name>
    <dbReference type="NCBI Taxonomy" id="1592317"/>
    <lineage>
        <taxon>Bacteria</taxon>
        <taxon>Pseudomonadati</taxon>
        <taxon>Thermodesulfobacteriota</taxon>
        <taxon>Desulfovibrionia</taxon>
        <taxon>Desulfovibrionales</taxon>
        <taxon>Desulfoplanaceae</taxon>
        <taxon>Desulfoplanes</taxon>
    </lineage>
</organism>
<dbReference type="EMBL" id="BDFE01000009">
    <property type="protein sequence ID" value="GAU08200.1"/>
    <property type="molecule type" value="Genomic_DNA"/>
</dbReference>
<comment type="caution">
    <text evidence="8">Lacks conserved residue(s) required for the propagation of feature annotation.</text>
</comment>
<comment type="subunit">
    <text evidence="8">Homodimer.</text>
</comment>
<feature type="binding site" evidence="9">
    <location>
        <position position="178"/>
    </location>
    <ligand>
        <name>ATP</name>
        <dbReference type="ChEBI" id="CHEBI:30616"/>
    </ligand>
</feature>
<evidence type="ECO:0000313" key="11">
    <source>
        <dbReference type="EMBL" id="GAU08200.1"/>
    </source>
</evidence>
<sequence length="640" mass="73402">MAAAQEHCEFKTEIKKLLDIITNSLYTNREIFLRELVSNASDALDKLRFETSRGTEVKDPDLPLEITLEADDNKHVLTLKDTGIGMSRDEIVRFLGTIAHSGSEQFLENMARESKENKDASDIIGRFGVGFYSVFMVAHKVVVTSQSYRSDEKPVRWTSDGLGSYDVETLDESLPRGTTIEIHLKEDHKEYATENRIKHIIKTHSNFISFPIKMGEETVNQVTALWREPKFSVKQEQYDEFYKFLTYDSEPPLETLHISVDAPVQFKALMFIPKKDYDIFNQERDKYGLDLYVRRVLIQKENKDLLPQYLGFMKGVVDTEDLPLNISRETLQENRVIAKIKSTITKQILSALEKMAKSDPDKYAAFWKEHSKIFKIGYMDFAHKDRFAGLLRFNSSIHESKDELTSLADYISRAKEGQKEIYYISGQSREAVELNPHFEIFRKKGIEVLYLYEPIDEFALEAVGEFEKFKLKAAENADLKNLDDFADTDKDEKKPVEELSKDDSKILDRLLKKMQDILGEKVTEVRLSDRLTTSPACLVSPDGTMSSHMQKIMRLVGGGAKDDTIPPKAMEINADHPLVRNLIAIFGADENDLYLGACIEQLYESSLLLEGYLSDPHKMVNRINELLEQSSGWYKEVKKV</sequence>
<keyword evidence="5 8" id="KW-0067">ATP-binding</keyword>
<feature type="binding site" evidence="9">
    <location>
        <position position="86"/>
    </location>
    <ligand>
        <name>ATP</name>
        <dbReference type="ChEBI" id="CHEBI:30616"/>
    </ligand>
</feature>
<dbReference type="PROSITE" id="PS00298">
    <property type="entry name" value="HSP90"/>
    <property type="match status" value="1"/>
</dbReference>
<evidence type="ECO:0000256" key="8">
    <source>
        <dbReference type="HAMAP-Rule" id="MF_00505"/>
    </source>
</evidence>
<dbReference type="SUPFAM" id="SSF55874">
    <property type="entry name" value="ATPase domain of HSP90 chaperone/DNA topoisomerase II/histidine kinase"/>
    <property type="match status" value="1"/>
</dbReference>
<comment type="function">
    <text evidence="8">Molecular chaperone. Has ATPase activity.</text>
</comment>
<dbReference type="GO" id="GO:0051082">
    <property type="term" value="F:unfolded protein binding"/>
    <property type="evidence" value="ECO:0007669"/>
    <property type="project" value="UniProtKB-UniRule"/>
</dbReference>
<dbReference type="InterPro" id="IPR020568">
    <property type="entry name" value="Ribosomal_Su5_D2-typ_SF"/>
</dbReference>
<evidence type="ECO:0000256" key="2">
    <source>
        <dbReference type="ARBA" id="ARBA00008239"/>
    </source>
</evidence>
<dbReference type="GO" id="GO:0016887">
    <property type="term" value="F:ATP hydrolysis activity"/>
    <property type="evidence" value="ECO:0007669"/>
    <property type="project" value="InterPro"/>
</dbReference>
<feature type="region of interest" description="C" evidence="8">
    <location>
        <begin position="552"/>
        <end position="640"/>
    </location>
</feature>
<keyword evidence="7 8" id="KW-0143">Chaperone</keyword>
<dbReference type="Gene3D" id="3.30.230.80">
    <property type="match status" value="1"/>
</dbReference>
<comment type="similarity">
    <text evidence="2 8">Belongs to the heat shock protein 90 family.</text>
</comment>
<evidence type="ECO:0000256" key="7">
    <source>
        <dbReference type="ARBA" id="ARBA00023186"/>
    </source>
</evidence>
<dbReference type="Gene3D" id="3.40.50.11260">
    <property type="match status" value="1"/>
</dbReference>
<dbReference type="NCBIfam" id="NF003555">
    <property type="entry name" value="PRK05218.1"/>
    <property type="match status" value="1"/>
</dbReference>
<dbReference type="SUPFAM" id="SSF110942">
    <property type="entry name" value="HSP90 C-terminal domain"/>
    <property type="match status" value="1"/>
</dbReference>
<dbReference type="Gene3D" id="1.20.120.790">
    <property type="entry name" value="Heat shock protein 90, C-terminal domain"/>
    <property type="match status" value="1"/>
</dbReference>
<evidence type="ECO:0000313" key="12">
    <source>
        <dbReference type="Proteomes" id="UP000095200"/>
    </source>
</evidence>
<dbReference type="PRINTS" id="PR00775">
    <property type="entry name" value="HEATSHOCK90"/>
</dbReference>
<evidence type="ECO:0000256" key="6">
    <source>
        <dbReference type="ARBA" id="ARBA00023016"/>
    </source>
</evidence>
<dbReference type="Pfam" id="PF00183">
    <property type="entry name" value="HSP90"/>
    <property type="match status" value="1"/>
</dbReference>
<comment type="subcellular location">
    <subcellularLocation>
        <location evidence="1 8">Cytoplasm</location>
    </subcellularLocation>
</comment>
<dbReference type="SMART" id="SM00387">
    <property type="entry name" value="HATPase_c"/>
    <property type="match status" value="1"/>
</dbReference>
<protein>
    <recommendedName>
        <fullName evidence="8">Chaperone protein HtpG</fullName>
    </recommendedName>
    <alternativeName>
        <fullName evidence="8">Heat shock protein HtpG</fullName>
    </alternativeName>
    <alternativeName>
        <fullName evidence="8">High temperature protein G</fullName>
    </alternativeName>
</protein>
<evidence type="ECO:0000256" key="4">
    <source>
        <dbReference type="ARBA" id="ARBA00022741"/>
    </source>
</evidence>
<feature type="binding site" evidence="9">
    <location>
        <begin position="101"/>
        <end position="102"/>
    </location>
    <ligand>
        <name>ATP</name>
        <dbReference type="ChEBI" id="CHEBI:30616"/>
    </ligand>
</feature>
<dbReference type="OrthoDB" id="9802640at2"/>
<accession>A0A194AG68</accession>